<evidence type="ECO:0000313" key="2">
    <source>
        <dbReference type="EMBL" id="AQS50398.1"/>
    </source>
</evidence>
<protein>
    <recommendedName>
        <fullName evidence="1">TehB/YeaR-like domain-containing protein</fullName>
    </recommendedName>
</protein>
<organism evidence="2 3">
    <name type="scientific">Paenalcaligenes hominis</name>
    <dbReference type="NCBI Taxonomy" id="643674"/>
    <lineage>
        <taxon>Bacteria</taxon>
        <taxon>Pseudomonadati</taxon>
        <taxon>Pseudomonadota</taxon>
        <taxon>Betaproteobacteria</taxon>
        <taxon>Burkholderiales</taxon>
        <taxon>Alcaligenaceae</taxon>
        <taxon>Paenalcaligenes</taxon>
    </lineage>
</organism>
<dbReference type="InterPro" id="IPR014710">
    <property type="entry name" value="RmlC-like_jellyroll"/>
</dbReference>
<accession>A0A1U9JXA3</accession>
<proteinExistence type="predicted"/>
<dbReference type="Gene3D" id="2.60.120.10">
    <property type="entry name" value="Jelly Rolls"/>
    <property type="match status" value="1"/>
</dbReference>
<gene>
    <name evidence="2" type="ORF">PAEH1_00480</name>
</gene>
<dbReference type="Pfam" id="PF09313">
    <property type="entry name" value="TehB-like"/>
    <property type="match status" value="1"/>
</dbReference>
<sequence length="129" mass="14597">MSHPIIPKHWKVKRSTHFFTKDNVPKALLTHHNTAAGVYGQICVMQGTVIFYGFANETDTTPEQTIVIQAGQFAVSPPQYWHRVELSDDAQFNINFWTDPDTEDKASLKTSKLHNQVIPEVYDQNNGVG</sequence>
<dbReference type="SUPFAM" id="SSF51197">
    <property type="entry name" value="Clavaminate synthase-like"/>
    <property type="match status" value="1"/>
</dbReference>
<reference evidence="2 3" key="1">
    <citation type="submission" date="2017-01" db="EMBL/GenBank/DDBJ databases">
        <title>Complete Genome Sequence of Paenalcaligenes hominis, Isolated from a paraplegic Patient with neurogenic bladder.</title>
        <authorList>
            <person name="Mukhopadhyay R."/>
            <person name="Joaquin J."/>
            <person name="Hogue R."/>
            <person name="Kilaru A."/>
            <person name="Jospin G."/>
            <person name="Mars K."/>
            <person name="Eisen J.A."/>
            <person name="Chaturvedi V."/>
        </authorList>
    </citation>
    <scope>NUCLEOTIDE SEQUENCE [LARGE SCALE GENOMIC DNA]</scope>
    <source>
        <strain evidence="2 3">15S00501</strain>
    </source>
</reference>
<dbReference type="Proteomes" id="UP000189369">
    <property type="component" value="Chromosome"/>
</dbReference>
<evidence type="ECO:0000259" key="1">
    <source>
        <dbReference type="Pfam" id="PF09313"/>
    </source>
</evidence>
<dbReference type="InterPro" id="IPR015392">
    <property type="entry name" value="TehB/YeaR-like_dom"/>
</dbReference>
<dbReference type="OrthoDB" id="9804312at2"/>
<dbReference type="EMBL" id="CP019697">
    <property type="protein sequence ID" value="AQS50398.1"/>
    <property type="molecule type" value="Genomic_DNA"/>
</dbReference>
<dbReference type="KEGG" id="phn:PAEH1_00480"/>
<name>A0A1U9JXA3_9BURK</name>
<dbReference type="STRING" id="643674.PAEH1_00480"/>
<evidence type="ECO:0000313" key="3">
    <source>
        <dbReference type="Proteomes" id="UP000189369"/>
    </source>
</evidence>
<feature type="domain" description="TehB/YeaR-like" evidence="1">
    <location>
        <begin position="14"/>
        <end position="94"/>
    </location>
</feature>
<dbReference type="AlphaFoldDB" id="A0A1U9JXA3"/>